<dbReference type="InterPro" id="IPR036188">
    <property type="entry name" value="FAD/NAD-bd_sf"/>
</dbReference>
<name>A0A812EXB9_9ARCH</name>
<dbReference type="Gene3D" id="3.50.50.60">
    <property type="entry name" value="FAD/NAD(P)-binding domain"/>
    <property type="match status" value="1"/>
</dbReference>
<feature type="domain" description="FAD-dependent oxidoreductase 2 FAD-binding" evidence="3">
    <location>
        <begin position="4"/>
        <end position="47"/>
    </location>
</feature>
<proteinExistence type="predicted"/>
<sequence length="378" mass="41041">MSFDVVVAGGSVAGLFCAREIAKSGHSVLVVEEDFEIGSPEHCGGLVSASGLEDLGIIPSNKTLDSQIEFARLISPSGVSVTVNAKKQNVLVINRREFDKQIALQAQKNGADIKVKTTLKTAKDGKAVTNSGTFDYKILVDARGVSSLVNKDRTGMLQSAQYEVYADWIEKGVVEVNFDAQKYPGFFSWTIPESNGIGKIGVAGRAINAMDAIEKILEQKGKHSVIRKVFAPIWVNGPIQEFIVDDTVVVGDAAGQSKPTTAGGIYSCGIGGIFAGRAIARFLNTGNRDALTEYRKSWHKKFGHEFEKQLFARKMLERLDNPTIDKLFSSITADMIKDISESDDFDFHTSAIVKILGLRGSLKMAQTIFGAEIKKLLS</sequence>
<dbReference type="RefSeq" id="WP_205099622.1">
    <property type="nucleotide sequence ID" value="NZ_CAJNAQ010000005.1"/>
</dbReference>
<dbReference type="InterPro" id="IPR050407">
    <property type="entry name" value="Geranylgeranyl_reductase"/>
</dbReference>
<gene>
    <name evidence="4" type="ORF">NUZ5A_50570</name>
</gene>
<keyword evidence="2" id="KW-0560">Oxidoreductase</keyword>
<keyword evidence="1" id="KW-0285">Flavoprotein</keyword>
<dbReference type="InterPro" id="IPR003953">
    <property type="entry name" value="FAD-dep_OxRdtase_2_FAD-bd"/>
</dbReference>
<comment type="caution">
    <text evidence="4">The sequence shown here is derived from an EMBL/GenBank/DDBJ whole genome shotgun (WGS) entry which is preliminary data.</text>
</comment>
<protein>
    <submittedName>
        <fullName evidence="4">Dehydrogenase (Flavoprotein)-like protein</fullName>
    </submittedName>
</protein>
<evidence type="ECO:0000256" key="2">
    <source>
        <dbReference type="ARBA" id="ARBA00023002"/>
    </source>
</evidence>
<dbReference type="GO" id="GO:0016491">
    <property type="term" value="F:oxidoreductase activity"/>
    <property type="evidence" value="ECO:0007669"/>
    <property type="project" value="UniProtKB-KW"/>
</dbReference>
<dbReference type="Gene3D" id="3.30.9.10">
    <property type="entry name" value="D-Amino Acid Oxidase, subunit A, domain 2"/>
    <property type="match status" value="1"/>
</dbReference>
<evidence type="ECO:0000256" key="1">
    <source>
        <dbReference type="ARBA" id="ARBA00022630"/>
    </source>
</evidence>
<reference evidence="4" key="1">
    <citation type="submission" date="2021-02" db="EMBL/GenBank/DDBJ databases">
        <authorList>
            <person name="Han P."/>
        </authorList>
    </citation>
    <scope>NUCLEOTIDE SEQUENCE</scope>
    <source>
        <strain evidence="4">Candidatus Nitrosotenuis uzonensis 5A</strain>
    </source>
</reference>
<dbReference type="PANTHER" id="PTHR42685:SF18">
    <property type="entry name" value="DIGERANYLGERANYLGLYCEROPHOSPHOLIPID REDUCTASE"/>
    <property type="match status" value="1"/>
</dbReference>
<evidence type="ECO:0000259" key="3">
    <source>
        <dbReference type="Pfam" id="PF00890"/>
    </source>
</evidence>
<dbReference type="AlphaFoldDB" id="A0A812EXB9"/>
<dbReference type="SUPFAM" id="SSF51905">
    <property type="entry name" value="FAD/NAD(P)-binding domain"/>
    <property type="match status" value="1"/>
</dbReference>
<dbReference type="EMBL" id="CAJNAQ010000005">
    <property type="protein sequence ID" value="CAE6496639.1"/>
    <property type="molecule type" value="Genomic_DNA"/>
</dbReference>
<evidence type="ECO:0000313" key="5">
    <source>
        <dbReference type="Proteomes" id="UP000655759"/>
    </source>
</evidence>
<evidence type="ECO:0000313" key="4">
    <source>
        <dbReference type="EMBL" id="CAE6496639.1"/>
    </source>
</evidence>
<dbReference type="PANTHER" id="PTHR42685">
    <property type="entry name" value="GERANYLGERANYL DIPHOSPHATE REDUCTASE"/>
    <property type="match status" value="1"/>
</dbReference>
<dbReference type="Pfam" id="PF00890">
    <property type="entry name" value="FAD_binding_2"/>
    <property type="match status" value="1"/>
</dbReference>
<dbReference type="Proteomes" id="UP000655759">
    <property type="component" value="Unassembled WGS sequence"/>
</dbReference>
<organism evidence="4 5">
    <name type="scientific">Candidatus Nitrosotenuis uzonensis</name>
    <dbReference type="NCBI Taxonomy" id="1407055"/>
    <lineage>
        <taxon>Archaea</taxon>
        <taxon>Nitrososphaerota</taxon>
        <taxon>Candidatus Nitrosotenuis</taxon>
    </lineage>
</organism>
<accession>A0A812EXB9</accession>